<evidence type="ECO:0008006" key="11">
    <source>
        <dbReference type="Google" id="ProtNLM"/>
    </source>
</evidence>
<keyword evidence="2" id="KW-0813">Transport</keyword>
<organism evidence="10">
    <name type="scientific">Thermodesulfatator atlanticus</name>
    <dbReference type="NCBI Taxonomy" id="501497"/>
    <lineage>
        <taxon>Bacteria</taxon>
        <taxon>Pseudomonadati</taxon>
        <taxon>Thermodesulfobacteriota</taxon>
        <taxon>Thermodesulfobacteria</taxon>
        <taxon>Thermodesulfobacteriales</taxon>
        <taxon>Thermodesulfatatoraceae</taxon>
        <taxon>Thermodesulfatator</taxon>
    </lineage>
</organism>
<feature type="transmembrane region" description="Helical" evidence="9">
    <location>
        <begin position="277"/>
        <end position="299"/>
    </location>
</feature>
<dbReference type="Proteomes" id="UP000886101">
    <property type="component" value="Unassembled WGS sequence"/>
</dbReference>
<keyword evidence="7 9" id="KW-0472">Membrane</keyword>
<dbReference type="AlphaFoldDB" id="A0A7V5NZU3"/>
<dbReference type="Pfam" id="PF04143">
    <property type="entry name" value="Sulf_transp"/>
    <property type="match status" value="2"/>
</dbReference>
<evidence type="ECO:0000256" key="6">
    <source>
        <dbReference type="ARBA" id="ARBA00022989"/>
    </source>
</evidence>
<feature type="transmembrane region" description="Helical" evidence="9">
    <location>
        <begin position="247"/>
        <end position="265"/>
    </location>
</feature>
<protein>
    <recommendedName>
        <fullName evidence="11">YeeE/YedE family protein</fullName>
    </recommendedName>
</protein>
<evidence type="ECO:0000313" key="10">
    <source>
        <dbReference type="EMBL" id="HHI97248.1"/>
    </source>
</evidence>
<evidence type="ECO:0000256" key="2">
    <source>
        <dbReference type="ARBA" id="ARBA00022448"/>
    </source>
</evidence>
<accession>A0A7V5NZU3</accession>
<dbReference type="PANTHER" id="PTHR30574">
    <property type="entry name" value="INNER MEMBRANE PROTEIN YEDE"/>
    <property type="match status" value="1"/>
</dbReference>
<evidence type="ECO:0000256" key="3">
    <source>
        <dbReference type="ARBA" id="ARBA00022475"/>
    </source>
</evidence>
<reference evidence="10" key="1">
    <citation type="journal article" date="2020" name="mSystems">
        <title>Genome- and Community-Level Interaction Insights into Carbon Utilization and Element Cycling Functions of Hydrothermarchaeota in Hydrothermal Sediment.</title>
        <authorList>
            <person name="Zhou Z."/>
            <person name="Liu Y."/>
            <person name="Xu W."/>
            <person name="Pan J."/>
            <person name="Luo Z.H."/>
            <person name="Li M."/>
        </authorList>
    </citation>
    <scope>NUCLEOTIDE SEQUENCE [LARGE SCALE GENOMIC DNA]</scope>
    <source>
        <strain evidence="10">HyVt-533</strain>
    </source>
</reference>
<evidence type="ECO:0000256" key="8">
    <source>
        <dbReference type="ARBA" id="ARBA00035655"/>
    </source>
</evidence>
<dbReference type="GO" id="GO:0005886">
    <property type="term" value="C:plasma membrane"/>
    <property type="evidence" value="ECO:0007669"/>
    <property type="project" value="UniProtKB-SubCell"/>
</dbReference>
<feature type="transmembrane region" description="Helical" evidence="9">
    <location>
        <begin position="109"/>
        <end position="132"/>
    </location>
</feature>
<keyword evidence="4" id="KW-0997">Cell inner membrane</keyword>
<evidence type="ECO:0000256" key="4">
    <source>
        <dbReference type="ARBA" id="ARBA00022519"/>
    </source>
</evidence>
<dbReference type="InterPro" id="IPR007272">
    <property type="entry name" value="Sulf_transp_TsuA/YedE"/>
</dbReference>
<comment type="similarity">
    <text evidence="8">Belongs to the TsuA/YedE (TC 9.B.102) family.</text>
</comment>
<evidence type="ECO:0000256" key="1">
    <source>
        <dbReference type="ARBA" id="ARBA00004429"/>
    </source>
</evidence>
<dbReference type="EMBL" id="DROK01000153">
    <property type="protein sequence ID" value="HHI97248.1"/>
    <property type="molecule type" value="Genomic_DNA"/>
</dbReference>
<evidence type="ECO:0000256" key="5">
    <source>
        <dbReference type="ARBA" id="ARBA00022692"/>
    </source>
</evidence>
<feature type="transmembrane region" description="Helical" evidence="9">
    <location>
        <begin position="20"/>
        <end position="40"/>
    </location>
</feature>
<feature type="transmembrane region" description="Helical" evidence="9">
    <location>
        <begin position="183"/>
        <end position="202"/>
    </location>
</feature>
<comment type="subcellular location">
    <subcellularLocation>
        <location evidence="1">Cell inner membrane</location>
        <topology evidence="1">Multi-pass membrane protein</topology>
    </subcellularLocation>
</comment>
<evidence type="ECO:0000256" key="9">
    <source>
        <dbReference type="SAM" id="Phobius"/>
    </source>
</evidence>
<comment type="caution">
    <text evidence="10">The sequence shown here is derived from an EMBL/GenBank/DDBJ whole genome shotgun (WGS) entry which is preliminary data.</text>
</comment>
<keyword evidence="3" id="KW-1003">Cell membrane</keyword>
<feature type="transmembrane region" description="Helical" evidence="9">
    <location>
        <begin position="208"/>
        <end position="226"/>
    </location>
</feature>
<dbReference type="PANTHER" id="PTHR30574:SF1">
    <property type="entry name" value="SULPHUR TRANSPORT DOMAIN-CONTAINING PROTEIN"/>
    <property type="match status" value="1"/>
</dbReference>
<evidence type="ECO:0000256" key="7">
    <source>
        <dbReference type="ARBA" id="ARBA00023136"/>
    </source>
</evidence>
<keyword evidence="6 9" id="KW-1133">Transmembrane helix</keyword>
<gene>
    <name evidence="10" type="ORF">ENJ96_05285</name>
</gene>
<sequence>MSEFKEAISRSWKSFALSNWSPLMGGVMLALFCILLEAWYRPWGIVGGLRNWADWFFYLIGFYEDAPPHPLEFSSSILNIGFIWGAAISAFLAREFGLRFPPKIEYIKAIVAGILMGIGSAMAMGCNVGGFYVALHNLAANGLAMAVGLIFGVIVGIKYLYWELEHFPSSGGFEISLRKIGPYIGFLLLVGLIVATYAYFGSEEIEDAETLGGCLIITAGIGYIMHRSRFCMVNALREPFMTGEASMGKALMVSIILGAVGIAILKYQEIRPEMMYVVPTFGLGALVGGFIFGASMVVAGG</sequence>
<keyword evidence="5 9" id="KW-0812">Transmembrane</keyword>
<feature type="transmembrane region" description="Helical" evidence="9">
    <location>
        <begin position="138"/>
        <end position="162"/>
    </location>
</feature>
<proteinExistence type="inferred from homology"/>
<name>A0A7V5NZU3_9BACT</name>